<comment type="caution">
    <text evidence="4">The sequence shown here is derived from an EMBL/GenBank/DDBJ whole genome shotgun (WGS) entry which is preliminary data.</text>
</comment>
<dbReference type="InterPro" id="IPR039664">
    <property type="entry name" value="GRB/APBB1IP"/>
</dbReference>
<keyword evidence="5" id="KW-1185">Reference proteome</keyword>
<dbReference type="GO" id="GO:0005829">
    <property type="term" value="C:cytosol"/>
    <property type="evidence" value="ECO:0007669"/>
    <property type="project" value="TreeGrafter"/>
</dbReference>
<evidence type="ECO:0000256" key="1">
    <source>
        <dbReference type="ARBA" id="ARBA00004202"/>
    </source>
</evidence>
<evidence type="ECO:0000313" key="4">
    <source>
        <dbReference type="EMBL" id="TNN57159.1"/>
    </source>
</evidence>
<dbReference type="OrthoDB" id="6235964at2759"/>
<dbReference type="Proteomes" id="UP000314294">
    <property type="component" value="Unassembled WGS sequence"/>
</dbReference>
<sequence>MVRENTEESSSPACRRQHETDVTGAAFSGQLVVKVLMNDGSAKTLMVDERQTVREVLDNMFEKTHCDCNVDWSLCETNPELQLGELPPRGTPLRTAATHRRYTPPLHTGIGKAAQCHLCKNQSNRGRGANFPPVL</sequence>
<dbReference type="PANTHER" id="PTHR11243:SF14">
    <property type="entry name" value="AMYLOID BETA A4 PRECURSOR PROTEIN-BINDING FAMILY B MEMBER 1-INTERACTING PROTEIN"/>
    <property type="match status" value="1"/>
</dbReference>
<name>A0A4Z2GUP6_9TELE</name>
<protein>
    <submittedName>
        <fullName evidence="4">Amyloid beta A4 protein-binding family B member 1-interacting protein</fullName>
    </submittedName>
</protein>
<organism evidence="4 5">
    <name type="scientific">Liparis tanakae</name>
    <name type="common">Tanaka's snailfish</name>
    <dbReference type="NCBI Taxonomy" id="230148"/>
    <lineage>
        <taxon>Eukaryota</taxon>
        <taxon>Metazoa</taxon>
        <taxon>Chordata</taxon>
        <taxon>Craniata</taxon>
        <taxon>Vertebrata</taxon>
        <taxon>Euteleostomi</taxon>
        <taxon>Actinopterygii</taxon>
        <taxon>Neopterygii</taxon>
        <taxon>Teleostei</taxon>
        <taxon>Neoteleostei</taxon>
        <taxon>Acanthomorphata</taxon>
        <taxon>Eupercaria</taxon>
        <taxon>Perciformes</taxon>
        <taxon>Cottioidei</taxon>
        <taxon>Cottales</taxon>
        <taxon>Liparidae</taxon>
        <taxon>Liparis</taxon>
    </lineage>
</organism>
<dbReference type="SMART" id="SM00314">
    <property type="entry name" value="RA"/>
    <property type="match status" value="1"/>
</dbReference>
<dbReference type="PANTHER" id="PTHR11243">
    <property type="entry name" value="GROWTH FACTOR RECEPTOR-BOUND PROTEIN"/>
    <property type="match status" value="1"/>
</dbReference>
<dbReference type="AlphaFoldDB" id="A0A4Z2GUP6"/>
<accession>A0A4Z2GUP6</accession>
<proteinExistence type="predicted"/>
<dbReference type="EMBL" id="SRLO01000411">
    <property type="protein sequence ID" value="TNN57159.1"/>
    <property type="molecule type" value="Genomic_DNA"/>
</dbReference>
<dbReference type="Pfam" id="PF21989">
    <property type="entry name" value="RA_2"/>
    <property type="match status" value="1"/>
</dbReference>
<feature type="domain" description="Ras-associating" evidence="3">
    <location>
        <begin position="29"/>
        <end position="83"/>
    </location>
</feature>
<evidence type="ECO:0000259" key="3">
    <source>
        <dbReference type="PROSITE" id="PS50200"/>
    </source>
</evidence>
<evidence type="ECO:0000313" key="5">
    <source>
        <dbReference type="Proteomes" id="UP000314294"/>
    </source>
</evidence>
<reference evidence="4 5" key="1">
    <citation type="submission" date="2019-03" db="EMBL/GenBank/DDBJ databases">
        <title>First draft genome of Liparis tanakae, snailfish: a comprehensive survey of snailfish specific genes.</title>
        <authorList>
            <person name="Kim W."/>
            <person name="Song I."/>
            <person name="Jeong J.-H."/>
            <person name="Kim D."/>
            <person name="Kim S."/>
            <person name="Ryu S."/>
            <person name="Song J.Y."/>
            <person name="Lee S.K."/>
        </authorList>
    </citation>
    <scope>NUCLEOTIDE SEQUENCE [LARGE SCALE GENOMIC DNA]</scope>
    <source>
        <tissue evidence="4">Muscle</tissue>
    </source>
</reference>
<dbReference type="PROSITE" id="PS50200">
    <property type="entry name" value="RA"/>
    <property type="match status" value="1"/>
</dbReference>
<dbReference type="GO" id="GO:0007165">
    <property type="term" value="P:signal transduction"/>
    <property type="evidence" value="ECO:0007669"/>
    <property type="project" value="InterPro"/>
</dbReference>
<dbReference type="InterPro" id="IPR000159">
    <property type="entry name" value="RA_dom"/>
</dbReference>
<dbReference type="InterPro" id="IPR029071">
    <property type="entry name" value="Ubiquitin-like_domsf"/>
</dbReference>
<comment type="subcellular location">
    <subcellularLocation>
        <location evidence="1">Cell membrane</location>
        <topology evidence="1">Peripheral membrane protein</topology>
    </subcellularLocation>
</comment>
<dbReference type="SUPFAM" id="SSF54236">
    <property type="entry name" value="Ubiquitin-like"/>
    <property type="match status" value="1"/>
</dbReference>
<feature type="region of interest" description="Disordered" evidence="2">
    <location>
        <begin position="1"/>
        <end position="21"/>
    </location>
</feature>
<dbReference type="GO" id="GO:0005886">
    <property type="term" value="C:plasma membrane"/>
    <property type="evidence" value="ECO:0007669"/>
    <property type="project" value="UniProtKB-SubCell"/>
</dbReference>
<evidence type="ECO:0000256" key="2">
    <source>
        <dbReference type="SAM" id="MobiDB-lite"/>
    </source>
</evidence>
<gene>
    <name evidence="4" type="primary">apbb1ip_0</name>
    <name evidence="4" type="ORF">EYF80_032589</name>
</gene>
<dbReference type="Gene3D" id="3.10.20.90">
    <property type="entry name" value="Phosphatidylinositol 3-kinase Catalytic Subunit, Chain A, domain 1"/>
    <property type="match status" value="1"/>
</dbReference>